<comment type="caution">
    <text evidence="10">The sequence shown here is derived from an EMBL/GenBank/DDBJ whole genome shotgun (WGS) entry which is preliminary data.</text>
</comment>
<evidence type="ECO:0000256" key="9">
    <source>
        <dbReference type="SAM" id="MobiDB-lite"/>
    </source>
</evidence>
<proteinExistence type="inferred from homology"/>
<evidence type="ECO:0008006" key="12">
    <source>
        <dbReference type="Google" id="ProtNLM"/>
    </source>
</evidence>
<dbReference type="PANTHER" id="PTHR12137:SF54">
    <property type="entry name" value="CARBOHYDRATE SULFOTRANSFERASE"/>
    <property type="match status" value="1"/>
</dbReference>
<dbReference type="EMBL" id="JAMWBK010000001">
    <property type="protein sequence ID" value="KAJ8909220.1"/>
    <property type="molecule type" value="Genomic_DNA"/>
</dbReference>
<organism evidence="10 11">
    <name type="scientific">Rhodosorus marinus</name>
    <dbReference type="NCBI Taxonomy" id="101924"/>
    <lineage>
        <taxon>Eukaryota</taxon>
        <taxon>Rhodophyta</taxon>
        <taxon>Stylonematophyceae</taxon>
        <taxon>Stylonematales</taxon>
        <taxon>Stylonemataceae</taxon>
        <taxon>Rhodosorus</taxon>
    </lineage>
</organism>
<evidence type="ECO:0000256" key="5">
    <source>
        <dbReference type="ARBA" id="ARBA00022989"/>
    </source>
</evidence>
<dbReference type="AlphaFoldDB" id="A0AAV8V3H1"/>
<keyword evidence="11" id="KW-1185">Reference proteome</keyword>
<evidence type="ECO:0000256" key="6">
    <source>
        <dbReference type="ARBA" id="ARBA00023034"/>
    </source>
</evidence>
<dbReference type="InterPro" id="IPR005331">
    <property type="entry name" value="Sulfotransferase"/>
</dbReference>
<dbReference type="GO" id="GO:0000139">
    <property type="term" value="C:Golgi membrane"/>
    <property type="evidence" value="ECO:0007669"/>
    <property type="project" value="UniProtKB-SubCell"/>
</dbReference>
<keyword evidence="3" id="KW-0808">Transferase</keyword>
<evidence type="ECO:0000256" key="3">
    <source>
        <dbReference type="ARBA" id="ARBA00022679"/>
    </source>
</evidence>
<accession>A0AAV8V3H1</accession>
<evidence type="ECO:0000313" key="10">
    <source>
        <dbReference type="EMBL" id="KAJ8909220.1"/>
    </source>
</evidence>
<feature type="compositionally biased region" description="Basic and acidic residues" evidence="9">
    <location>
        <begin position="1"/>
        <end position="16"/>
    </location>
</feature>
<feature type="region of interest" description="Disordered" evidence="9">
    <location>
        <begin position="137"/>
        <end position="196"/>
    </location>
</feature>
<evidence type="ECO:0000256" key="1">
    <source>
        <dbReference type="ARBA" id="ARBA00004323"/>
    </source>
</evidence>
<feature type="compositionally biased region" description="Basic and acidic residues" evidence="9">
    <location>
        <begin position="182"/>
        <end position="193"/>
    </location>
</feature>
<keyword evidence="5" id="KW-1133">Transmembrane helix</keyword>
<evidence type="ECO:0000256" key="2">
    <source>
        <dbReference type="ARBA" id="ARBA00006339"/>
    </source>
</evidence>
<sequence length="482" mass="53551">MSGGRREPSVRFREPSENPSVGGNGGRRQPGSSPTSPMALGESPPVANSPRVYSYPGLAKKSPGGNGSLPEGYSRKRSFRRKINTEKLLPVAAVLSVAMALYMYLRCGCAIEEPPAAKRSPYLRDPQTSIYSEHIQAREGGSPGAIRGPELGTDTHGIPGKESSKRPGESFRSETAKAGMETMEREPPEKTEQEENPLEQVSLEAAFQDGTDISRSLFRGRTLYPASDVTAKDVLGSSYARRLIVSMKSKLIFCPIPSTASTNWKVLMRKLEGFPDYLDIQKARSRTASGLRYLSEFSAQEVDEILADGSFVTFTFVRHPVHRMLATYINKLTKEPKESEEYKIYMGQLYGRDYVDKNDVTKARRPSFDEFIVRLAMTDENIQYENWSSQASLCGLGSFPYDFVGRFEDLEADASLLLRATNHASERFLTKGELGIEGSHEEDLVSTLFSEGTVQKLVTKQHGDFTLLNYDMRSLEQKDGTP</sequence>
<dbReference type="InterPro" id="IPR018011">
    <property type="entry name" value="Carb_sulfotrans_8-10"/>
</dbReference>
<evidence type="ECO:0000313" key="11">
    <source>
        <dbReference type="Proteomes" id="UP001157974"/>
    </source>
</evidence>
<name>A0AAV8V3H1_9RHOD</name>
<keyword evidence="7" id="KW-0472">Membrane</keyword>
<feature type="region of interest" description="Disordered" evidence="9">
    <location>
        <begin position="1"/>
        <end position="73"/>
    </location>
</feature>
<dbReference type="GO" id="GO:0008146">
    <property type="term" value="F:sulfotransferase activity"/>
    <property type="evidence" value="ECO:0007669"/>
    <property type="project" value="InterPro"/>
</dbReference>
<keyword evidence="6" id="KW-0333">Golgi apparatus</keyword>
<evidence type="ECO:0000256" key="7">
    <source>
        <dbReference type="ARBA" id="ARBA00023136"/>
    </source>
</evidence>
<gene>
    <name evidence="10" type="ORF">NDN08_005912</name>
</gene>
<keyword evidence="8" id="KW-0325">Glycoprotein</keyword>
<dbReference type="Pfam" id="PF03567">
    <property type="entry name" value="Sulfotransfer_2"/>
    <property type="match status" value="1"/>
</dbReference>
<comment type="subcellular location">
    <subcellularLocation>
        <location evidence="1">Golgi apparatus membrane</location>
        <topology evidence="1">Single-pass type II membrane protein</topology>
    </subcellularLocation>
</comment>
<reference evidence="10 11" key="1">
    <citation type="journal article" date="2023" name="Nat. Commun.">
        <title>Origin of minicircular mitochondrial genomes in red algae.</title>
        <authorList>
            <person name="Lee Y."/>
            <person name="Cho C.H."/>
            <person name="Lee Y.M."/>
            <person name="Park S.I."/>
            <person name="Yang J.H."/>
            <person name="West J.A."/>
            <person name="Bhattacharya D."/>
            <person name="Yoon H.S."/>
        </authorList>
    </citation>
    <scope>NUCLEOTIDE SEQUENCE [LARGE SCALE GENOMIC DNA]</scope>
    <source>
        <strain evidence="10 11">CCMP1338</strain>
        <tissue evidence="10">Whole cell</tissue>
    </source>
</reference>
<dbReference type="Proteomes" id="UP001157974">
    <property type="component" value="Unassembled WGS sequence"/>
</dbReference>
<comment type="similarity">
    <text evidence="2">Belongs to the sulfotransferase 2 family.</text>
</comment>
<evidence type="ECO:0000256" key="8">
    <source>
        <dbReference type="ARBA" id="ARBA00023180"/>
    </source>
</evidence>
<protein>
    <recommendedName>
        <fullName evidence="12">Carbohydrate sulfotransferase</fullName>
    </recommendedName>
</protein>
<feature type="compositionally biased region" description="Basic and acidic residues" evidence="9">
    <location>
        <begin position="162"/>
        <end position="175"/>
    </location>
</feature>
<evidence type="ECO:0000256" key="4">
    <source>
        <dbReference type="ARBA" id="ARBA00022692"/>
    </source>
</evidence>
<dbReference type="GO" id="GO:0016051">
    <property type="term" value="P:carbohydrate biosynthetic process"/>
    <property type="evidence" value="ECO:0007669"/>
    <property type="project" value="InterPro"/>
</dbReference>
<dbReference type="PANTHER" id="PTHR12137">
    <property type="entry name" value="CARBOHYDRATE SULFOTRANSFERASE"/>
    <property type="match status" value="1"/>
</dbReference>
<keyword evidence="4" id="KW-0812">Transmembrane</keyword>